<dbReference type="OrthoDB" id="3232157at2"/>
<dbReference type="AlphaFoldDB" id="A0A261G4D2"/>
<proteinExistence type="predicted"/>
<evidence type="ECO:0000313" key="1">
    <source>
        <dbReference type="EMBL" id="OZG66279.1"/>
    </source>
</evidence>
<comment type="caution">
    <text evidence="1">The sequence shown here is derived from an EMBL/GenBank/DDBJ whole genome shotgun (WGS) entry which is preliminary data.</text>
</comment>
<evidence type="ECO:0000313" key="2">
    <source>
        <dbReference type="Proteomes" id="UP000216074"/>
    </source>
</evidence>
<reference evidence="1 2" key="1">
    <citation type="journal article" date="2017" name="BMC Genomics">
        <title>Comparative genomic and phylogenomic analyses of the Bifidobacteriaceae family.</title>
        <authorList>
            <person name="Lugli G.A."/>
            <person name="Milani C."/>
            <person name="Turroni F."/>
            <person name="Duranti S."/>
            <person name="Mancabelli L."/>
            <person name="Mangifesta M."/>
            <person name="Ferrario C."/>
            <person name="Modesto M."/>
            <person name="Mattarelli P."/>
            <person name="Jiri K."/>
            <person name="van Sinderen D."/>
            <person name="Ventura M."/>
        </authorList>
    </citation>
    <scope>NUCLEOTIDE SEQUENCE [LARGE SCALE GENOMIC DNA]</scope>
    <source>
        <strain evidence="1 2">DSM 100202</strain>
    </source>
</reference>
<sequence length="260" mass="27842">MMHPALQSLRNADVTTGVVLLTGVDRLSLDAAVFSLMDSCPSACSIVYDVCANDDAECGLDIVRRIGLPLSNELSHCANDAPARVETMQVSDCCLSCTVKHDVGRMLEILHDVADAFLVVLPVGLEAIPVMQYLDDMFQLGAWGESMAVSAIGNVVGLDAFEERFFDDDRLLLCGVTEDDAVFDERSTGAVVSRLIHEASHVLELPVIGSGCLARHVDADETCDCRGIIRSIAANDAVVCPDVHDLVLMDLVRPVIASGV</sequence>
<gene>
    <name evidence="1" type="ORF">BHAP_0141</name>
</gene>
<dbReference type="Proteomes" id="UP000216074">
    <property type="component" value="Unassembled WGS sequence"/>
</dbReference>
<organism evidence="1 2">
    <name type="scientific">Bifidobacterium hapali</name>
    <dbReference type="NCBI Taxonomy" id="1630172"/>
    <lineage>
        <taxon>Bacteria</taxon>
        <taxon>Bacillati</taxon>
        <taxon>Actinomycetota</taxon>
        <taxon>Actinomycetes</taxon>
        <taxon>Bifidobacteriales</taxon>
        <taxon>Bifidobacteriaceae</taxon>
        <taxon>Bifidobacterium</taxon>
    </lineage>
</organism>
<accession>A0A261G4D2</accession>
<dbReference type="EMBL" id="MWWY01000005">
    <property type="protein sequence ID" value="OZG66279.1"/>
    <property type="molecule type" value="Genomic_DNA"/>
</dbReference>
<name>A0A261G4D2_9BIFI</name>
<keyword evidence="2" id="KW-1185">Reference proteome</keyword>
<protein>
    <submittedName>
        <fullName evidence="1">Uncharacterized protein</fullName>
    </submittedName>
</protein>